<proteinExistence type="predicted"/>
<accession>A0A392TB34</accession>
<name>A0A392TB34_9FABA</name>
<reference evidence="1 2" key="1">
    <citation type="journal article" date="2018" name="Front. Plant Sci.">
        <title>Red Clover (Trifolium pratense) and Zigzag Clover (T. medium) - A Picture of Genomic Similarities and Differences.</title>
        <authorList>
            <person name="Dluhosova J."/>
            <person name="Istvanek J."/>
            <person name="Nedelnik J."/>
            <person name="Repkova J."/>
        </authorList>
    </citation>
    <scope>NUCLEOTIDE SEQUENCE [LARGE SCALE GENOMIC DNA]</scope>
    <source>
        <strain evidence="2">cv. 10/8</strain>
        <tissue evidence="1">Leaf</tissue>
    </source>
</reference>
<dbReference type="Proteomes" id="UP000265520">
    <property type="component" value="Unassembled WGS sequence"/>
</dbReference>
<feature type="non-terminal residue" evidence="1">
    <location>
        <position position="50"/>
    </location>
</feature>
<comment type="caution">
    <text evidence="1">The sequence shown here is derived from an EMBL/GenBank/DDBJ whole genome shotgun (WGS) entry which is preliminary data.</text>
</comment>
<keyword evidence="2" id="KW-1185">Reference proteome</keyword>
<evidence type="ECO:0000313" key="1">
    <source>
        <dbReference type="EMBL" id="MCI58319.1"/>
    </source>
</evidence>
<sequence length="50" mass="5139">MAMTTSVVLVVAAASEVGLKLLMAAILNLVALAVDAVMPGKERKPFSVVI</sequence>
<organism evidence="1 2">
    <name type="scientific">Trifolium medium</name>
    <dbReference type="NCBI Taxonomy" id="97028"/>
    <lineage>
        <taxon>Eukaryota</taxon>
        <taxon>Viridiplantae</taxon>
        <taxon>Streptophyta</taxon>
        <taxon>Embryophyta</taxon>
        <taxon>Tracheophyta</taxon>
        <taxon>Spermatophyta</taxon>
        <taxon>Magnoliopsida</taxon>
        <taxon>eudicotyledons</taxon>
        <taxon>Gunneridae</taxon>
        <taxon>Pentapetalae</taxon>
        <taxon>rosids</taxon>
        <taxon>fabids</taxon>
        <taxon>Fabales</taxon>
        <taxon>Fabaceae</taxon>
        <taxon>Papilionoideae</taxon>
        <taxon>50 kb inversion clade</taxon>
        <taxon>NPAAA clade</taxon>
        <taxon>Hologalegina</taxon>
        <taxon>IRL clade</taxon>
        <taxon>Trifolieae</taxon>
        <taxon>Trifolium</taxon>
    </lineage>
</organism>
<dbReference type="EMBL" id="LXQA010544152">
    <property type="protein sequence ID" value="MCI58319.1"/>
    <property type="molecule type" value="Genomic_DNA"/>
</dbReference>
<dbReference type="AlphaFoldDB" id="A0A392TB34"/>
<protein>
    <submittedName>
        <fullName evidence="1">Uncharacterized protein</fullName>
    </submittedName>
</protein>
<evidence type="ECO:0000313" key="2">
    <source>
        <dbReference type="Proteomes" id="UP000265520"/>
    </source>
</evidence>